<reference evidence="8" key="1">
    <citation type="submission" date="2018-01" db="EMBL/GenBank/DDBJ databases">
        <authorList>
            <person name="Regsiter A."/>
            <person name="William W."/>
        </authorList>
    </citation>
    <scope>NUCLEOTIDE SEQUENCE</scope>
    <source>
        <strain evidence="8">TRIP AH-1</strain>
    </source>
</reference>
<dbReference type="GO" id="GO:0016020">
    <property type="term" value="C:membrane"/>
    <property type="evidence" value="ECO:0007669"/>
    <property type="project" value="UniProtKB-SubCell"/>
</dbReference>
<dbReference type="Pfam" id="PF01145">
    <property type="entry name" value="Band_7"/>
    <property type="match status" value="1"/>
</dbReference>
<keyword evidence="4" id="KW-1133">Transmembrane helix</keyword>
<dbReference type="SMART" id="SM00244">
    <property type="entry name" value="PHB"/>
    <property type="match status" value="1"/>
</dbReference>
<evidence type="ECO:0000313" key="8">
    <source>
        <dbReference type="EMBL" id="SPD72043.1"/>
    </source>
</evidence>
<evidence type="ECO:0000256" key="1">
    <source>
        <dbReference type="ARBA" id="ARBA00004167"/>
    </source>
</evidence>
<evidence type="ECO:0000256" key="5">
    <source>
        <dbReference type="ARBA" id="ARBA00023136"/>
    </source>
</evidence>
<feature type="domain" description="Band 7" evidence="7">
    <location>
        <begin position="19"/>
        <end position="207"/>
    </location>
</feature>
<comment type="subcellular location">
    <subcellularLocation>
        <location evidence="1">Membrane</location>
        <topology evidence="1">Single-pass membrane protein</topology>
    </subcellularLocation>
</comment>
<dbReference type="SUPFAM" id="SSF117892">
    <property type="entry name" value="Band 7/SPFH domain"/>
    <property type="match status" value="1"/>
</dbReference>
<dbReference type="PANTHER" id="PTHR42911">
    <property type="entry name" value="MODULATOR OF FTSH PROTEASE HFLC"/>
    <property type="match status" value="1"/>
</dbReference>
<dbReference type="CDD" id="cd03405">
    <property type="entry name" value="SPFH_HflC"/>
    <property type="match status" value="1"/>
</dbReference>
<protein>
    <recommendedName>
        <fullName evidence="6">Protein HflC</fullName>
    </recommendedName>
</protein>
<proteinExistence type="inferred from homology"/>
<comment type="function">
    <text evidence="6">HflC and HflK could regulate a protease.</text>
</comment>
<evidence type="ECO:0000259" key="7">
    <source>
        <dbReference type="SMART" id="SM00244"/>
    </source>
</evidence>
<dbReference type="AlphaFoldDB" id="A0A445MRG3"/>
<accession>A0A445MRG3</accession>
<evidence type="ECO:0000256" key="2">
    <source>
        <dbReference type="ARBA" id="ARBA00007862"/>
    </source>
</evidence>
<dbReference type="InterPro" id="IPR036013">
    <property type="entry name" value="Band_7/SPFH_dom_sf"/>
</dbReference>
<dbReference type="InterPro" id="IPR001107">
    <property type="entry name" value="Band_7"/>
</dbReference>
<evidence type="ECO:0000256" key="6">
    <source>
        <dbReference type="PIRNR" id="PIRNR005651"/>
    </source>
</evidence>
<keyword evidence="3" id="KW-0812">Transmembrane</keyword>
<dbReference type="InterPro" id="IPR010200">
    <property type="entry name" value="HflC"/>
</dbReference>
<name>A0A445MRG3_9BACT</name>
<organism evidence="8">
    <name type="scientific">uncultured Desulfobacterium sp</name>
    <dbReference type="NCBI Taxonomy" id="201089"/>
    <lineage>
        <taxon>Bacteria</taxon>
        <taxon>Pseudomonadati</taxon>
        <taxon>Thermodesulfobacteriota</taxon>
        <taxon>Desulfobacteria</taxon>
        <taxon>Desulfobacterales</taxon>
        <taxon>Desulfobacteriaceae</taxon>
        <taxon>Desulfobacterium</taxon>
        <taxon>environmental samples</taxon>
    </lineage>
</organism>
<keyword evidence="5" id="KW-0472">Membrane</keyword>
<gene>
    <name evidence="8" type="primary">hflC</name>
    <name evidence="8" type="ORF">PITCH_A1150078</name>
</gene>
<evidence type="ECO:0000256" key="3">
    <source>
        <dbReference type="ARBA" id="ARBA00022692"/>
    </source>
</evidence>
<dbReference type="NCBIfam" id="TIGR01932">
    <property type="entry name" value="hflC"/>
    <property type="match status" value="1"/>
</dbReference>
<sequence>MKLKVLIIVLAVILFVLFQSVYIVDETQQVVLTQFGKVIGEAKTKPGIYFKIPVIQKPNYFAKNLLEWDGDPGEIPTQDKTYIWVDAFARWKIVDPLRFFKTVYNETGAQSRLDDILDSEIRNKITSYPLIETVRKSNRPLDFGIEKKTEDASRVLDIINTGRNKIVQGIIEQARPKLADLGIELVDLKIKRLNYTEQVQNSVFSRMIAERKQIAEKFRSEGQGEARKIEGDQERELKRITSEAYKTAQEIMGKADAEATKIYAEAYTKDPDFYSFIKSLDVYKTSMDKESTVVLSTDSEFLKYLKGAER</sequence>
<dbReference type="PIRSF" id="PIRSF005651">
    <property type="entry name" value="HflC"/>
    <property type="match status" value="1"/>
</dbReference>
<evidence type="ECO:0000256" key="4">
    <source>
        <dbReference type="ARBA" id="ARBA00022989"/>
    </source>
</evidence>
<dbReference type="PANTHER" id="PTHR42911:SF1">
    <property type="entry name" value="MODULATOR OF FTSH PROTEASE HFLC"/>
    <property type="match status" value="1"/>
</dbReference>
<dbReference type="EMBL" id="OJIN01000019">
    <property type="protein sequence ID" value="SPD72043.1"/>
    <property type="molecule type" value="Genomic_DNA"/>
</dbReference>
<dbReference type="Gene3D" id="3.30.479.30">
    <property type="entry name" value="Band 7 domain"/>
    <property type="match status" value="1"/>
</dbReference>
<comment type="similarity">
    <text evidence="2 6">Belongs to the band 7/mec-2 family. HflC subfamily.</text>
</comment>